<dbReference type="PANTHER" id="PTHR10612">
    <property type="entry name" value="APOLIPOPROTEIN D"/>
    <property type="match status" value="1"/>
</dbReference>
<dbReference type="Proteomes" id="UP000735302">
    <property type="component" value="Unassembled WGS sequence"/>
</dbReference>
<dbReference type="GO" id="GO:0005737">
    <property type="term" value="C:cytoplasm"/>
    <property type="evidence" value="ECO:0007669"/>
    <property type="project" value="TreeGrafter"/>
</dbReference>
<dbReference type="GO" id="GO:0006629">
    <property type="term" value="P:lipid metabolic process"/>
    <property type="evidence" value="ECO:0007669"/>
    <property type="project" value="TreeGrafter"/>
</dbReference>
<protein>
    <submittedName>
        <fullName evidence="1">Apolipoprotein d</fullName>
    </submittedName>
</protein>
<dbReference type="GO" id="GO:0000302">
    <property type="term" value="P:response to reactive oxygen species"/>
    <property type="evidence" value="ECO:0007669"/>
    <property type="project" value="TreeGrafter"/>
</dbReference>
<name>A0AAV4AXZ2_9GAST</name>
<evidence type="ECO:0000313" key="2">
    <source>
        <dbReference type="Proteomes" id="UP000735302"/>
    </source>
</evidence>
<dbReference type="Gene3D" id="2.40.128.20">
    <property type="match status" value="1"/>
</dbReference>
<reference evidence="1 2" key="1">
    <citation type="journal article" date="2021" name="Elife">
        <title>Chloroplast acquisition without the gene transfer in kleptoplastic sea slugs, Plakobranchus ocellatus.</title>
        <authorList>
            <person name="Maeda T."/>
            <person name="Takahashi S."/>
            <person name="Yoshida T."/>
            <person name="Shimamura S."/>
            <person name="Takaki Y."/>
            <person name="Nagai Y."/>
            <person name="Toyoda A."/>
            <person name="Suzuki Y."/>
            <person name="Arimoto A."/>
            <person name="Ishii H."/>
            <person name="Satoh N."/>
            <person name="Nishiyama T."/>
            <person name="Hasebe M."/>
            <person name="Maruyama T."/>
            <person name="Minagawa J."/>
            <person name="Obokata J."/>
            <person name="Shigenobu S."/>
        </authorList>
    </citation>
    <scope>NUCLEOTIDE SEQUENCE [LARGE SCALE GENOMIC DNA]</scope>
</reference>
<dbReference type="EMBL" id="BLXT01004481">
    <property type="protein sequence ID" value="GFO13240.1"/>
    <property type="molecule type" value="Genomic_DNA"/>
</dbReference>
<organism evidence="1 2">
    <name type="scientific">Plakobranchus ocellatus</name>
    <dbReference type="NCBI Taxonomy" id="259542"/>
    <lineage>
        <taxon>Eukaryota</taxon>
        <taxon>Metazoa</taxon>
        <taxon>Spiralia</taxon>
        <taxon>Lophotrochozoa</taxon>
        <taxon>Mollusca</taxon>
        <taxon>Gastropoda</taxon>
        <taxon>Heterobranchia</taxon>
        <taxon>Euthyneura</taxon>
        <taxon>Panpulmonata</taxon>
        <taxon>Sacoglossa</taxon>
        <taxon>Placobranchoidea</taxon>
        <taxon>Plakobranchidae</taxon>
        <taxon>Plakobranchus</taxon>
    </lineage>
</organism>
<comment type="caution">
    <text evidence="1">The sequence shown here is derived from an EMBL/GenBank/DDBJ whole genome shotgun (WGS) entry which is preliminary data.</text>
</comment>
<dbReference type="GO" id="GO:0008289">
    <property type="term" value="F:lipid binding"/>
    <property type="evidence" value="ECO:0007669"/>
    <property type="project" value="UniProtKB-KW"/>
</dbReference>
<dbReference type="InterPro" id="IPR012674">
    <property type="entry name" value="Calycin"/>
</dbReference>
<evidence type="ECO:0000313" key="1">
    <source>
        <dbReference type="EMBL" id="GFO13240.1"/>
    </source>
</evidence>
<keyword evidence="2" id="KW-1185">Reference proteome</keyword>
<proteinExistence type="predicted"/>
<sequence>MRRLMIPFLQPFHFTAGRSKKPNYSIVSTDYRTYAVVFSCTPIPGRNLNMHGAWILTRVRGVPPSNLNRLEAALKNSKVSVSSFTVSGQSNCPDDITSSSASSVSSASSASAAMVNGGRRLARRQMI</sequence>
<dbReference type="SUPFAM" id="SSF50814">
    <property type="entry name" value="Lipocalins"/>
    <property type="match status" value="1"/>
</dbReference>
<dbReference type="PANTHER" id="PTHR10612:SF34">
    <property type="entry name" value="APOLIPOPROTEIN D"/>
    <property type="match status" value="1"/>
</dbReference>
<gene>
    <name evidence="1" type="ORF">PoB_003974500</name>
</gene>
<accession>A0AAV4AXZ2</accession>
<dbReference type="AlphaFoldDB" id="A0AAV4AXZ2"/>